<dbReference type="Gene3D" id="3.30.70.330">
    <property type="match status" value="1"/>
</dbReference>
<gene>
    <name evidence="7" type="primary">107365255</name>
</gene>
<comment type="subcellular location">
    <subcellularLocation>
        <location evidence="1">Nucleus</location>
    </subcellularLocation>
</comment>
<evidence type="ECO:0000256" key="5">
    <source>
        <dbReference type="SAM" id="MobiDB-lite"/>
    </source>
</evidence>
<dbReference type="Proteomes" id="UP000015104">
    <property type="component" value="Unassembled WGS sequence"/>
</dbReference>
<reference evidence="8" key="1">
    <citation type="submission" date="2011-08" db="EMBL/GenBank/DDBJ databases">
        <authorList>
            <person name="Rombauts S."/>
        </authorList>
    </citation>
    <scope>NUCLEOTIDE SEQUENCE</scope>
    <source>
        <strain evidence="8">London</strain>
    </source>
</reference>
<feature type="region of interest" description="Disordered" evidence="5">
    <location>
        <begin position="9"/>
        <end position="40"/>
    </location>
</feature>
<dbReference type="PANTHER" id="PTHR15683:SF8">
    <property type="entry name" value="SCAFFOLD ATTACHMENT FACTOR B, ISOFORM B"/>
    <property type="match status" value="1"/>
</dbReference>
<feature type="compositionally biased region" description="Basic and acidic residues" evidence="5">
    <location>
        <begin position="577"/>
        <end position="587"/>
    </location>
</feature>
<proteinExistence type="predicted"/>
<feature type="domain" description="RRM" evidence="6">
    <location>
        <begin position="61"/>
        <end position="139"/>
    </location>
</feature>
<evidence type="ECO:0000256" key="3">
    <source>
        <dbReference type="ARBA" id="ARBA00023242"/>
    </source>
</evidence>
<protein>
    <recommendedName>
        <fullName evidence="6">RRM domain-containing protein</fullName>
    </recommendedName>
</protein>
<feature type="compositionally biased region" description="Basic and acidic residues" evidence="5">
    <location>
        <begin position="621"/>
        <end position="642"/>
    </location>
</feature>
<evidence type="ECO:0000259" key="6">
    <source>
        <dbReference type="PROSITE" id="PS50102"/>
    </source>
</evidence>
<dbReference type="EMBL" id="CAEY01000212">
    <property type="status" value="NOT_ANNOTATED_CDS"/>
    <property type="molecule type" value="Genomic_DNA"/>
</dbReference>
<evidence type="ECO:0000256" key="4">
    <source>
        <dbReference type="PROSITE-ProRule" id="PRU00176"/>
    </source>
</evidence>
<dbReference type="PANTHER" id="PTHR15683">
    <property type="entry name" value="SCAFFOLD ATTACHMENT FACTOR B-RELATED"/>
    <property type="match status" value="1"/>
</dbReference>
<dbReference type="SUPFAM" id="SSF54928">
    <property type="entry name" value="RNA-binding domain, RBD"/>
    <property type="match status" value="1"/>
</dbReference>
<accession>T1KLU0</accession>
<dbReference type="eggNOG" id="KOG4661">
    <property type="taxonomic scope" value="Eukaryota"/>
</dbReference>
<dbReference type="InterPro" id="IPR012677">
    <property type="entry name" value="Nucleotide-bd_a/b_plait_sf"/>
</dbReference>
<feature type="compositionally biased region" description="Acidic residues" evidence="5">
    <location>
        <begin position="18"/>
        <end position="29"/>
    </location>
</feature>
<evidence type="ECO:0000256" key="2">
    <source>
        <dbReference type="ARBA" id="ARBA00022884"/>
    </source>
</evidence>
<evidence type="ECO:0000313" key="7">
    <source>
        <dbReference type="EnsemblMetazoa" id="tetur14g03650.1"/>
    </source>
</evidence>
<dbReference type="STRING" id="32264.T1KLU0"/>
<feature type="region of interest" description="Disordered" evidence="5">
    <location>
        <begin position="662"/>
        <end position="719"/>
    </location>
</feature>
<dbReference type="OMA" id="HPREREC"/>
<feature type="compositionally biased region" description="Basic and acidic residues" evidence="5">
    <location>
        <begin position="157"/>
        <end position="331"/>
    </location>
</feature>
<feature type="compositionally biased region" description="Basic and acidic residues" evidence="5">
    <location>
        <begin position="499"/>
        <end position="519"/>
    </location>
</feature>
<evidence type="ECO:0000313" key="8">
    <source>
        <dbReference type="Proteomes" id="UP000015104"/>
    </source>
</evidence>
<dbReference type="KEGG" id="tut:107365255"/>
<dbReference type="GO" id="GO:0050684">
    <property type="term" value="P:regulation of mRNA processing"/>
    <property type="evidence" value="ECO:0007669"/>
    <property type="project" value="TreeGrafter"/>
</dbReference>
<evidence type="ECO:0000256" key="1">
    <source>
        <dbReference type="ARBA" id="ARBA00004123"/>
    </source>
</evidence>
<dbReference type="HOGENOM" id="CLU_368950_0_0_1"/>
<feature type="region of interest" description="Disordered" evidence="5">
    <location>
        <begin position="479"/>
        <end position="642"/>
    </location>
</feature>
<name>T1KLU0_TETUR</name>
<feature type="region of interest" description="Disordered" evidence="5">
    <location>
        <begin position="124"/>
        <end position="405"/>
    </location>
</feature>
<dbReference type="EnsemblMetazoa" id="tetur14g03650.1">
    <property type="protein sequence ID" value="tetur14g03650.1"/>
    <property type="gene ID" value="tetur14g03650"/>
</dbReference>
<dbReference type="PROSITE" id="PS50102">
    <property type="entry name" value="RRM"/>
    <property type="match status" value="1"/>
</dbReference>
<dbReference type="InterPro" id="IPR035979">
    <property type="entry name" value="RBD_domain_sf"/>
</dbReference>
<dbReference type="GO" id="GO:0005634">
    <property type="term" value="C:nucleus"/>
    <property type="evidence" value="ECO:0007669"/>
    <property type="project" value="UniProtKB-SubCell"/>
</dbReference>
<sequence>MSSMYEIYLDESNGSIREEDDDIPAEELNTDNANGDTSKPVDEVKVAPEVKTDTSLTSGSNNVWVSGLSSSTRAASLQTLFKKHGKVLSAKIITNPRMPGSRAHGFITMETAEQAEKCIQHLNKTELDGKTITVSKNRPSESSSSSRHKSTSSSSSTKKDKPKDKDSKSRSDENKDSDKDKSKDDSKKSDEKSSHDDDKKKREKSGDKDKEKEKDRQKDRDKEKEKTKNREKDKSKDKEKEKKKDDDKDQSKEKDKDRDKGVEKDKSKEKDKDKTKEKEKDKDKDKDKSKEKDKDKDKKDDKKDDKSKDEKEADKKDESKDEIKIKKERSSKSPSRSRSRDHKKGSESPPRKLGRRPMRRLAPAFLARRMNTRGRSSSSRPNPVLLRRIETERAQRRRERDREIQEAKRRRIELIRTQREVERKAQEERDRIEREMVKLRIERERLEREKAEILRLEREKARLERERLERERDELRRKQFQLPHRIDDSPRGRSGINKRPYDSRGDPRDMDLHWDDRKRMSNPSPVTASGRPFNVAVGSRMSDFDARHGHTSAPYDNKGGNYRRMKLDNPSSGASRNEYDMRRDSGRHGGSGGGHDRDDRRNTGGPSGGYYRDSSRMTGSSRDRDRRGGGGRDDWKGSHDRRDRYLDKGLTSIGSGYSAGAAYSGGNSGDWNSGDRGSSNLSKMSYPAGPSVSESRSRGTGLSSSLMTGGGNQLNDLYDNSSNMPMAGIMSHGGIGSASGLGSDERPYMHSVRRF</sequence>
<feature type="compositionally biased region" description="Basic and acidic residues" evidence="5">
    <location>
        <begin position="387"/>
        <end position="405"/>
    </location>
</feature>
<dbReference type="GO" id="GO:0043565">
    <property type="term" value="F:sequence-specific DNA binding"/>
    <property type="evidence" value="ECO:0007669"/>
    <property type="project" value="TreeGrafter"/>
</dbReference>
<feature type="compositionally biased region" description="Low complexity" evidence="5">
    <location>
        <begin position="135"/>
        <end position="156"/>
    </location>
</feature>
<feature type="compositionally biased region" description="Low complexity" evidence="5">
    <location>
        <begin position="662"/>
        <end position="680"/>
    </location>
</feature>
<keyword evidence="8" id="KW-1185">Reference proteome</keyword>
<dbReference type="SMART" id="SM00360">
    <property type="entry name" value="RRM"/>
    <property type="match status" value="1"/>
</dbReference>
<dbReference type="AlphaFoldDB" id="T1KLU0"/>
<dbReference type="OrthoDB" id="6159259at2759"/>
<dbReference type="InterPro" id="IPR051738">
    <property type="entry name" value="SAF_Modulators"/>
</dbReference>
<keyword evidence="3" id="KW-0539">Nucleus</keyword>
<keyword evidence="2 4" id="KW-0694">RNA-binding</keyword>
<reference evidence="7" key="2">
    <citation type="submission" date="2015-06" db="UniProtKB">
        <authorList>
            <consortium name="EnsemblMetazoa"/>
        </authorList>
    </citation>
    <scope>IDENTIFICATION</scope>
</reference>
<dbReference type="GO" id="GO:0006357">
    <property type="term" value="P:regulation of transcription by RNA polymerase II"/>
    <property type="evidence" value="ECO:0007669"/>
    <property type="project" value="TreeGrafter"/>
</dbReference>
<dbReference type="GO" id="GO:0003723">
    <property type="term" value="F:RNA binding"/>
    <property type="evidence" value="ECO:0007669"/>
    <property type="project" value="UniProtKB-UniRule"/>
</dbReference>
<dbReference type="Pfam" id="PF00076">
    <property type="entry name" value="RRM_1"/>
    <property type="match status" value="1"/>
</dbReference>
<organism evidence="7 8">
    <name type="scientific">Tetranychus urticae</name>
    <name type="common">Two-spotted spider mite</name>
    <dbReference type="NCBI Taxonomy" id="32264"/>
    <lineage>
        <taxon>Eukaryota</taxon>
        <taxon>Metazoa</taxon>
        <taxon>Ecdysozoa</taxon>
        <taxon>Arthropoda</taxon>
        <taxon>Chelicerata</taxon>
        <taxon>Arachnida</taxon>
        <taxon>Acari</taxon>
        <taxon>Acariformes</taxon>
        <taxon>Trombidiformes</taxon>
        <taxon>Prostigmata</taxon>
        <taxon>Eleutherengona</taxon>
        <taxon>Raphignathae</taxon>
        <taxon>Tetranychoidea</taxon>
        <taxon>Tetranychidae</taxon>
        <taxon>Tetranychus</taxon>
    </lineage>
</organism>
<dbReference type="InterPro" id="IPR000504">
    <property type="entry name" value="RRM_dom"/>
</dbReference>
<feature type="compositionally biased region" description="Low complexity" evidence="5">
    <location>
        <begin position="698"/>
        <end position="707"/>
    </location>
</feature>